<feature type="region of interest" description="Disordered" evidence="1">
    <location>
        <begin position="24"/>
        <end position="55"/>
    </location>
</feature>
<name>A0A2Y9BTS0_9MICO</name>
<dbReference type="AlphaFoldDB" id="A0A2Y9BTS0"/>
<evidence type="ECO:0000313" key="3">
    <source>
        <dbReference type="Proteomes" id="UP000250028"/>
    </source>
</evidence>
<evidence type="ECO:0000256" key="1">
    <source>
        <dbReference type="SAM" id="MobiDB-lite"/>
    </source>
</evidence>
<dbReference type="Proteomes" id="UP000250028">
    <property type="component" value="Unassembled WGS sequence"/>
</dbReference>
<dbReference type="RefSeq" id="WP_170119804.1">
    <property type="nucleotide sequence ID" value="NZ_QGDN01000001.1"/>
</dbReference>
<evidence type="ECO:0000313" key="2">
    <source>
        <dbReference type="EMBL" id="SSA34492.1"/>
    </source>
</evidence>
<organism evidence="2 3">
    <name type="scientific">Branchiibius hedensis</name>
    <dbReference type="NCBI Taxonomy" id="672460"/>
    <lineage>
        <taxon>Bacteria</taxon>
        <taxon>Bacillati</taxon>
        <taxon>Actinomycetota</taxon>
        <taxon>Actinomycetes</taxon>
        <taxon>Micrococcales</taxon>
        <taxon>Dermacoccaceae</taxon>
        <taxon>Branchiibius</taxon>
    </lineage>
</organism>
<gene>
    <name evidence="2" type="ORF">SAMN04489750_1815</name>
</gene>
<reference evidence="3" key="1">
    <citation type="submission" date="2016-10" db="EMBL/GenBank/DDBJ databases">
        <authorList>
            <person name="Varghese N."/>
            <person name="Submissions S."/>
        </authorList>
    </citation>
    <scope>NUCLEOTIDE SEQUENCE [LARGE SCALE GENOMIC DNA]</scope>
    <source>
        <strain evidence="3">DSM 22951</strain>
    </source>
</reference>
<proteinExistence type="predicted"/>
<dbReference type="EMBL" id="UESZ01000001">
    <property type="protein sequence ID" value="SSA34492.1"/>
    <property type="molecule type" value="Genomic_DNA"/>
</dbReference>
<protein>
    <submittedName>
        <fullName evidence="2">Uncharacterized protein</fullName>
    </submittedName>
</protein>
<keyword evidence="3" id="KW-1185">Reference proteome</keyword>
<sequence length="55" mass="6118">MARKPRNPHAHANPAMAAALRELRRSGAAGAHADSRQRRSRDRSSARRAAIRDFN</sequence>
<feature type="compositionally biased region" description="Basic and acidic residues" evidence="1">
    <location>
        <begin position="33"/>
        <end position="55"/>
    </location>
</feature>
<accession>A0A2Y9BTS0</accession>